<dbReference type="PATRIC" id="fig|698759.3.peg.8998"/>
<organism evidence="2 3">
    <name type="scientific">Streptomyces ipomoeae 91-03</name>
    <dbReference type="NCBI Taxonomy" id="698759"/>
    <lineage>
        <taxon>Bacteria</taxon>
        <taxon>Bacillati</taxon>
        <taxon>Actinomycetota</taxon>
        <taxon>Actinomycetes</taxon>
        <taxon>Kitasatosporales</taxon>
        <taxon>Streptomycetaceae</taxon>
        <taxon>Streptomyces</taxon>
    </lineage>
</organism>
<gene>
    <name evidence="2" type="ORF">STRIP9103_02593</name>
</gene>
<comment type="caution">
    <text evidence="2">The sequence shown here is derived from an EMBL/GenBank/DDBJ whole genome shotgun (WGS) entry which is preliminary data.</text>
</comment>
<sequence>MWMDSGAGRPRALPADGMFCRPGSVSGSAGVAGADYGGPLTSWMGNVIRLRRGADGPPGYDNDPWWLRKEHQSAIMAAQLRVLGKEKKAPGSGRMWRAAVPAEQRTLITRTIESAEEQLLQLRGAQSGSTADVAQQFVRVAFTVHPQRRLRITSLVRPDQCQQVGTRTGSASRSRLRPPPGPGQSAPRRPSARGHHGTPWTSQLLPQPAATRMPPSPSTRAAAPSTRRRCRSSTCGNSKANTSASAASVPSHTPVPYRPTPLPNGGVTFR</sequence>
<feature type="compositionally biased region" description="Low complexity" evidence="1">
    <location>
        <begin position="232"/>
        <end position="248"/>
    </location>
</feature>
<accession>L1KHH0</accession>
<dbReference type="Proteomes" id="UP000010411">
    <property type="component" value="Unassembled WGS sequence"/>
</dbReference>
<keyword evidence="3" id="KW-1185">Reference proteome</keyword>
<reference evidence="2 3" key="1">
    <citation type="submission" date="2012-11" db="EMBL/GenBank/DDBJ databases">
        <authorList>
            <person name="Huguet-Tapia J.C."/>
            <person name="Durkin A.S."/>
            <person name="Pettis G.S."/>
            <person name="Badger J.H."/>
        </authorList>
    </citation>
    <scope>NUCLEOTIDE SEQUENCE [LARGE SCALE GENOMIC DNA]</scope>
    <source>
        <strain evidence="2 3">91-03</strain>
    </source>
</reference>
<name>L1KHH0_9ACTN</name>
<proteinExistence type="predicted"/>
<dbReference type="AlphaFoldDB" id="L1KHH0"/>
<feature type="region of interest" description="Disordered" evidence="1">
    <location>
        <begin position="158"/>
        <end position="270"/>
    </location>
</feature>
<evidence type="ECO:0000256" key="1">
    <source>
        <dbReference type="SAM" id="MobiDB-lite"/>
    </source>
</evidence>
<dbReference type="EMBL" id="AEJC01000665">
    <property type="protein sequence ID" value="EKX60251.1"/>
    <property type="molecule type" value="Genomic_DNA"/>
</dbReference>
<evidence type="ECO:0000313" key="3">
    <source>
        <dbReference type="Proteomes" id="UP000010411"/>
    </source>
</evidence>
<evidence type="ECO:0000313" key="2">
    <source>
        <dbReference type="EMBL" id="EKX60251.1"/>
    </source>
</evidence>
<protein>
    <submittedName>
        <fullName evidence="2">Uncharacterized protein</fullName>
    </submittedName>
</protein>